<proteinExistence type="predicted"/>
<dbReference type="AlphaFoldDB" id="A0A0F9BD99"/>
<evidence type="ECO:0000313" key="2">
    <source>
        <dbReference type="EMBL" id="KKL19894.1"/>
    </source>
</evidence>
<accession>A0A0F9BD99</accession>
<feature type="compositionally biased region" description="Basic and acidic residues" evidence="1">
    <location>
        <begin position="1"/>
        <end position="10"/>
    </location>
</feature>
<comment type="caution">
    <text evidence="2">The sequence shown here is derived from an EMBL/GenBank/DDBJ whole genome shotgun (WGS) entry which is preliminary data.</text>
</comment>
<sequence>MRNVDVKRQPAIDVPARAETMT</sequence>
<reference evidence="2" key="1">
    <citation type="journal article" date="2015" name="Nature">
        <title>Complex archaea that bridge the gap between prokaryotes and eukaryotes.</title>
        <authorList>
            <person name="Spang A."/>
            <person name="Saw J.H."/>
            <person name="Jorgensen S.L."/>
            <person name="Zaremba-Niedzwiedzka K."/>
            <person name="Martijn J."/>
            <person name="Lind A.E."/>
            <person name="van Eijk R."/>
            <person name="Schleper C."/>
            <person name="Guy L."/>
            <person name="Ettema T.J."/>
        </authorList>
    </citation>
    <scope>NUCLEOTIDE SEQUENCE</scope>
</reference>
<name>A0A0F9BD99_9ZZZZ</name>
<gene>
    <name evidence="2" type="ORF">LCGC14_2460890</name>
</gene>
<dbReference type="EMBL" id="LAZR01038314">
    <property type="protein sequence ID" value="KKL19894.1"/>
    <property type="molecule type" value="Genomic_DNA"/>
</dbReference>
<feature type="region of interest" description="Disordered" evidence="1">
    <location>
        <begin position="1"/>
        <end position="22"/>
    </location>
</feature>
<organism evidence="2">
    <name type="scientific">marine sediment metagenome</name>
    <dbReference type="NCBI Taxonomy" id="412755"/>
    <lineage>
        <taxon>unclassified sequences</taxon>
        <taxon>metagenomes</taxon>
        <taxon>ecological metagenomes</taxon>
    </lineage>
</organism>
<feature type="non-terminal residue" evidence="2">
    <location>
        <position position="22"/>
    </location>
</feature>
<protein>
    <submittedName>
        <fullName evidence="2">Uncharacterized protein</fullName>
    </submittedName>
</protein>
<evidence type="ECO:0000256" key="1">
    <source>
        <dbReference type="SAM" id="MobiDB-lite"/>
    </source>
</evidence>